<evidence type="ECO:0000256" key="1">
    <source>
        <dbReference type="ARBA" id="ARBA00009759"/>
    </source>
</evidence>
<dbReference type="Gene3D" id="3.30.540.10">
    <property type="entry name" value="Fructose-1,6-Bisphosphatase, subunit A, domain 1"/>
    <property type="match status" value="1"/>
</dbReference>
<dbReference type="PANTHER" id="PTHR20854:SF4">
    <property type="entry name" value="INOSITOL-1-MONOPHOSPHATASE-RELATED"/>
    <property type="match status" value="1"/>
</dbReference>
<dbReference type="SUPFAM" id="SSF56655">
    <property type="entry name" value="Carbohydrate phosphatase"/>
    <property type="match status" value="1"/>
</dbReference>
<name>A0ABY3CA72_9GAMM</name>
<evidence type="ECO:0000313" key="2">
    <source>
        <dbReference type="EMBL" id="TRW94909.1"/>
    </source>
</evidence>
<evidence type="ECO:0000313" key="3">
    <source>
        <dbReference type="Proteomes" id="UP000733744"/>
    </source>
</evidence>
<organism evidence="2 3">
    <name type="scientific">Candidatus Methylobacter oryzae</name>
    <dbReference type="NCBI Taxonomy" id="2497749"/>
    <lineage>
        <taxon>Bacteria</taxon>
        <taxon>Pseudomonadati</taxon>
        <taxon>Pseudomonadota</taxon>
        <taxon>Gammaproteobacteria</taxon>
        <taxon>Methylococcales</taxon>
        <taxon>Methylococcaceae</taxon>
        <taxon>Methylobacter</taxon>
    </lineage>
</organism>
<dbReference type="PROSITE" id="PS51257">
    <property type="entry name" value="PROKAR_LIPOPROTEIN"/>
    <property type="match status" value="1"/>
</dbReference>
<dbReference type="EMBL" id="RYFG02000094">
    <property type="protein sequence ID" value="TRW94909.1"/>
    <property type="molecule type" value="Genomic_DNA"/>
</dbReference>
<dbReference type="InterPro" id="IPR000760">
    <property type="entry name" value="Inositol_monophosphatase-like"/>
</dbReference>
<comment type="caution">
    <text evidence="2">The sequence shown here is derived from an EMBL/GenBank/DDBJ whole genome shotgun (WGS) entry which is preliminary data.</text>
</comment>
<comment type="similarity">
    <text evidence="1">Belongs to the inositol monophosphatase superfamily.</text>
</comment>
<dbReference type="Proteomes" id="UP000733744">
    <property type="component" value="Unassembled WGS sequence"/>
</dbReference>
<reference evidence="2 3" key="1">
    <citation type="journal article" date="2019" name="Antonie Van Leeuwenhoek">
        <title>Description of 'Ca. Methylobacter oryzae' KRF1, a novel species from the environmentally important Methylobacter clade 2.</title>
        <authorList>
            <person name="Khatri K."/>
            <person name="Mohite J.A."/>
            <person name="Pandit P.S."/>
            <person name="Bahulikar R."/>
            <person name="Rahalkar M.C."/>
        </authorList>
    </citation>
    <scope>NUCLEOTIDE SEQUENCE [LARGE SCALE GENOMIC DNA]</scope>
    <source>
        <strain evidence="2 3">KRF1</strain>
    </source>
</reference>
<keyword evidence="3" id="KW-1185">Reference proteome</keyword>
<protein>
    <submittedName>
        <fullName evidence="2">Inositol monophosphatase</fullName>
    </submittedName>
</protein>
<dbReference type="PRINTS" id="PR00377">
    <property type="entry name" value="IMPHPHTASES"/>
</dbReference>
<dbReference type="Pfam" id="PF00459">
    <property type="entry name" value="Inositol_P"/>
    <property type="match status" value="1"/>
</dbReference>
<dbReference type="Gene3D" id="3.40.190.80">
    <property type="match status" value="1"/>
</dbReference>
<dbReference type="RefSeq" id="WP_127029997.1">
    <property type="nucleotide sequence ID" value="NZ_RYFG02000094.1"/>
</dbReference>
<dbReference type="PANTHER" id="PTHR20854">
    <property type="entry name" value="INOSITOL MONOPHOSPHATASE"/>
    <property type="match status" value="1"/>
</dbReference>
<accession>A0ABY3CA72</accession>
<proteinExistence type="inferred from homology"/>
<sequence length="298" mass="32031">MRLSKDDLFLLSQCAISAACQAGQMIAGYSQRSVAVNAKDGGTSLAAQVVTEVDYLSQDIILQVLQPTCAMFDLALLTEESPDDCERLRKDFFWSIDPLDGTLPFIESVPGYSVSIALVSCDGIPTIGVVYDPLTQTLYHAIKGQGAWCNNQALQPTVISPSAGRTLTFITDKSFAQDPLYQSTLAELEHISTILGYDGAAIRLQGGAAMNACQVLVSPPACYFKFPKPQLGGGSIWDYAATACLFHEAGAFVSDIHGNPLALNPVGSTFLNHCGVLYCADQRIADLMTQVFKNLTQE</sequence>
<gene>
    <name evidence="2" type="ORF">EKO24_010910</name>
</gene>